<name>A0A0F9UKZ7_9ZZZZ</name>
<reference evidence="1" key="1">
    <citation type="journal article" date="2015" name="Nature">
        <title>Complex archaea that bridge the gap between prokaryotes and eukaryotes.</title>
        <authorList>
            <person name="Spang A."/>
            <person name="Saw J.H."/>
            <person name="Jorgensen S.L."/>
            <person name="Zaremba-Niedzwiedzka K."/>
            <person name="Martijn J."/>
            <person name="Lind A.E."/>
            <person name="van Eijk R."/>
            <person name="Schleper C."/>
            <person name="Guy L."/>
            <person name="Ettema T.J."/>
        </authorList>
    </citation>
    <scope>NUCLEOTIDE SEQUENCE</scope>
</reference>
<dbReference type="EMBL" id="LAZR01000131">
    <property type="protein sequence ID" value="KKN88112.1"/>
    <property type="molecule type" value="Genomic_DNA"/>
</dbReference>
<protein>
    <submittedName>
        <fullName evidence="1">Uncharacterized protein</fullName>
    </submittedName>
</protein>
<sequence>MPKGQDVNAIVRRVTQHRARERLIPLRRRQINVYPGLKGDYWVNRFEIKIKLRYAVTGNPFEMIDHVLDAVVEFDLIETRKRAMQVTELKSHIMKWAAYLERTLTKEMYDEFIQSLERPLEGNKDESVQA</sequence>
<proteinExistence type="predicted"/>
<accession>A0A0F9UKZ7</accession>
<comment type="caution">
    <text evidence="1">The sequence shown here is derived from an EMBL/GenBank/DDBJ whole genome shotgun (WGS) entry which is preliminary data.</text>
</comment>
<organism evidence="1">
    <name type="scientific">marine sediment metagenome</name>
    <dbReference type="NCBI Taxonomy" id="412755"/>
    <lineage>
        <taxon>unclassified sequences</taxon>
        <taxon>metagenomes</taxon>
        <taxon>ecological metagenomes</taxon>
    </lineage>
</organism>
<dbReference type="AlphaFoldDB" id="A0A0F9UKZ7"/>
<evidence type="ECO:0000313" key="1">
    <source>
        <dbReference type="EMBL" id="KKN88112.1"/>
    </source>
</evidence>
<gene>
    <name evidence="1" type="ORF">LCGC14_0251840</name>
</gene>